<reference evidence="2 3" key="1">
    <citation type="submission" date="2020-07" db="EMBL/GenBank/DDBJ databases">
        <title>Sequencing the genomes of 1000 actinobacteria strains.</title>
        <authorList>
            <person name="Klenk H.-P."/>
        </authorList>
    </citation>
    <scope>NUCLEOTIDE SEQUENCE [LARGE SCALE GENOMIC DNA]</scope>
    <source>
        <strain evidence="2 3">DSM 17380</strain>
    </source>
</reference>
<comment type="caution">
    <text evidence="2">The sequence shown here is derived from an EMBL/GenBank/DDBJ whole genome shotgun (WGS) entry which is preliminary data.</text>
</comment>
<keyword evidence="1" id="KW-0472">Membrane</keyword>
<dbReference type="RefSeq" id="WP_185986234.1">
    <property type="nucleotide sequence ID" value="NZ_BAAALZ010000002.1"/>
</dbReference>
<keyword evidence="1" id="KW-1133">Transmembrane helix</keyword>
<dbReference type="EMBL" id="JACCBD010000001">
    <property type="protein sequence ID" value="NYD25835.1"/>
    <property type="molecule type" value="Genomic_DNA"/>
</dbReference>
<protein>
    <recommendedName>
        <fullName evidence="4">DNA/RNA endonuclease G</fullName>
    </recommendedName>
</protein>
<feature type="transmembrane region" description="Helical" evidence="1">
    <location>
        <begin position="64"/>
        <end position="91"/>
    </location>
</feature>
<dbReference type="Proteomes" id="UP000586095">
    <property type="component" value="Unassembled WGS sequence"/>
</dbReference>
<keyword evidence="1" id="KW-0812">Transmembrane</keyword>
<keyword evidence="3" id="KW-1185">Reference proteome</keyword>
<organism evidence="2 3">
    <name type="scientific">Leucobacter aridicollis</name>
    <dbReference type="NCBI Taxonomy" id="283878"/>
    <lineage>
        <taxon>Bacteria</taxon>
        <taxon>Bacillati</taxon>
        <taxon>Actinomycetota</taxon>
        <taxon>Actinomycetes</taxon>
        <taxon>Micrococcales</taxon>
        <taxon>Microbacteriaceae</taxon>
        <taxon>Leucobacter</taxon>
    </lineage>
</organism>
<feature type="transmembrane region" description="Helical" evidence="1">
    <location>
        <begin position="21"/>
        <end position="44"/>
    </location>
</feature>
<dbReference type="AlphaFoldDB" id="A0A852R2H8"/>
<evidence type="ECO:0000313" key="3">
    <source>
        <dbReference type="Proteomes" id="UP000586095"/>
    </source>
</evidence>
<sequence>MLNGILTRVVRRETHSPRTALAVGALVLTAAAATYVGIELVLHLTRSQPLLVAPGDAAKWLGDVPALGSAGAAGALVIGVLGLVLVGLAIAPGRRSKHQLTDGPYAVVADNGVIASAVAERVRRELDVSRGAVVVGIGHRSADVTVRPEPGQQIDAGYVREIAAAELSSYGLSPTVRARARIQRPTSNGGQE</sequence>
<name>A0A852R2H8_9MICO</name>
<evidence type="ECO:0000313" key="2">
    <source>
        <dbReference type="EMBL" id="NYD25835.1"/>
    </source>
</evidence>
<evidence type="ECO:0008006" key="4">
    <source>
        <dbReference type="Google" id="ProtNLM"/>
    </source>
</evidence>
<accession>A0A852R2H8</accession>
<evidence type="ECO:0000256" key="1">
    <source>
        <dbReference type="SAM" id="Phobius"/>
    </source>
</evidence>
<proteinExistence type="predicted"/>
<gene>
    <name evidence="2" type="ORF">BJ960_000638</name>
</gene>